<evidence type="ECO:0000256" key="3">
    <source>
        <dbReference type="ARBA" id="ARBA00009881"/>
    </source>
</evidence>
<dbReference type="InterPro" id="IPR001295">
    <property type="entry name" value="Dihydroorotate_DH_CS"/>
</dbReference>
<evidence type="ECO:0000256" key="6">
    <source>
        <dbReference type="ARBA" id="ARBA00022630"/>
    </source>
</evidence>
<reference evidence="13 14" key="1">
    <citation type="submission" date="2020-08" db="EMBL/GenBank/DDBJ databases">
        <title>Sequencing the genomes of 1000 actinobacteria strains.</title>
        <authorList>
            <person name="Klenk H.-P."/>
        </authorList>
    </citation>
    <scope>NUCLEOTIDE SEQUENCE [LARGE SCALE GENOMIC DNA]</scope>
    <source>
        <strain evidence="13 14">DSM 44551</strain>
    </source>
</reference>
<gene>
    <name evidence="13" type="ORF">HDA36_000203</name>
</gene>
<dbReference type="Pfam" id="PF03060">
    <property type="entry name" value="NMO"/>
    <property type="match status" value="1"/>
</dbReference>
<name>A0A7W8VBQ2_9ACTN</name>
<organism evidence="13 14">
    <name type="scientific">Nocardiopsis composta</name>
    <dbReference type="NCBI Taxonomy" id="157465"/>
    <lineage>
        <taxon>Bacteria</taxon>
        <taxon>Bacillati</taxon>
        <taxon>Actinomycetota</taxon>
        <taxon>Actinomycetes</taxon>
        <taxon>Streptosporangiales</taxon>
        <taxon>Nocardiopsidaceae</taxon>
        <taxon>Nocardiopsis</taxon>
    </lineage>
</organism>
<evidence type="ECO:0000256" key="9">
    <source>
        <dbReference type="ARBA" id="ARBA00023002"/>
    </source>
</evidence>
<dbReference type="Proteomes" id="UP000572635">
    <property type="component" value="Unassembled WGS sequence"/>
</dbReference>
<dbReference type="PANTHER" id="PTHR42747:SF3">
    <property type="entry name" value="NITRONATE MONOOXYGENASE-RELATED"/>
    <property type="match status" value="1"/>
</dbReference>
<dbReference type="CDD" id="cd04730">
    <property type="entry name" value="NPD_like"/>
    <property type="match status" value="1"/>
</dbReference>
<evidence type="ECO:0000256" key="4">
    <source>
        <dbReference type="ARBA" id="ARBA00013457"/>
    </source>
</evidence>
<evidence type="ECO:0000313" key="14">
    <source>
        <dbReference type="Proteomes" id="UP000572635"/>
    </source>
</evidence>
<proteinExistence type="inferred from homology"/>
<dbReference type="PROSITE" id="PS00912">
    <property type="entry name" value="DHODEHASE_2"/>
    <property type="match status" value="1"/>
</dbReference>
<comment type="cofactor">
    <cofactor evidence="1">
        <name>FMN</name>
        <dbReference type="ChEBI" id="CHEBI:58210"/>
    </cofactor>
</comment>
<evidence type="ECO:0000256" key="11">
    <source>
        <dbReference type="ARBA" id="ARBA00031155"/>
    </source>
</evidence>
<evidence type="ECO:0000256" key="2">
    <source>
        <dbReference type="ARBA" id="ARBA00003535"/>
    </source>
</evidence>
<dbReference type="SUPFAM" id="SSF51412">
    <property type="entry name" value="Inosine monophosphate dehydrogenase (IMPDH)"/>
    <property type="match status" value="1"/>
</dbReference>
<comment type="similarity">
    <text evidence="3">Belongs to the nitronate monooxygenase family. NMO class I subfamily.</text>
</comment>
<evidence type="ECO:0000256" key="8">
    <source>
        <dbReference type="ARBA" id="ARBA00022741"/>
    </source>
</evidence>
<evidence type="ECO:0000256" key="5">
    <source>
        <dbReference type="ARBA" id="ARBA00022575"/>
    </source>
</evidence>
<dbReference type="EMBL" id="JACHDB010000001">
    <property type="protein sequence ID" value="MBB5430119.1"/>
    <property type="molecule type" value="Genomic_DNA"/>
</dbReference>
<dbReference type="InterPro" id="IPR013785">
    <property type="entry name" value="Aldolase_TIM"/>
</dbReference>
<comment type="caution">
    <text evidence="13">The sequence shown here is derived from an EMBL/GenBank/DDBJ whole genome shotgun (WGS) entry which is preliminary data.</text>
</comment>
<evidence type="ECO:0000256" key="12">
    <source>
        <dbReference type="ARBA" id="ARBA00049401"/>
    </source>
</evidence>
<dbReference type="Gene3D" id="3.20.20.70">
    <property type="entry name" value="Aldolase class I"/>
    <property type="match status" value="1"/>
</dbReference>
<keyword evidence="5" id="KW-0216">Detoxification</keyword>
<keyword evidence="10 13" id="KW-0503">Monooxygenase</keyword>
<dbReference type="AlphaFoldDB" id="A0A7W8VBQ2"/>
<accession>A0A7W8VBQ2</accession>
<evidence type="ECO:0000256" key="1">
    <source>
        <dbReference type="ARBA" id="ARBA00001917"/>
    </source>
</evidence>
<keyword evidence="14" id="KW-1185">Reference proteome</keyword>
<comment type="function">
    <text evidence="2">Nitronate monooxygenase that uses molecular oxygen to catalyze the oxidative denitrification of alkyl nitronates. Acts on propionate 3-nitronate (P3N), the presumed physiological substrate. Probably functions in the detoxification of P3N, a metabolic poison produced by plants and fungi as a defense mechanism.</text>
</comment>
<keyword evidence="6" id="KW-0285">Flavoprotein</keyword>
<dbReference type="GO" id="GO:0018580">
    <property type="term" value="F:nitronate monooxygenase activity"/>
    <property type="evidence" value="ECO:0007669"/>
    <property type="project" value="InterPro"/>
</dbReference>
<dbReference type="GO" id="GO:0000166">
    <property type="term" value="F:nucleotide binding"/>
    <property type="evidence" value="ECO:0007669"/>
    <property type="project" value="UniProtKB-KW"/>
</dbReference>
<dbReference type="GO" id="GO:0016627">
    <property type="term" value="F:oxidoreductase activity, acting on the CH-CH group of donors"/>
    <property type="evidence" value="ECO:0007669"/>
    <property type="project" value="InterPro"/>
</dbReference>
<keyword evidence="9 13" id="KW-0560">Oxidoreductase</keyword>
<dbReference type="FunFam" id="3.20.20.70:FF:000154">
    <property type="entry name" value="Probable nitronate monooxygenase"/>
    <property type="match status" value="1"/>
</dbReference>
<keyword evidence="8" id="KW-0547">Nucleotide-binding</keyword>
<dbReference type="PANTHER" id="PTHR42747">
    <property type="entry name" value="NITRONATE MONOOXYGENASE-RELATED"/>
    <property type="match status" value="1"/>
</dbReference>
<evidence type="ECO:0000256" key="7">
    <source>
        <dbReference type="ARBA" id="ARBA00022643"/>
    </source>
</evidence>
<dbReference type="InterPro" id="IPR004136">
    <property type="entry name" value="NMO"/>
</dbReference>
<dbReference type="RefSeq" id="WP_184387755.1">
    <property type="nucleotide sequence ID" value="NZ_BAAAJD010000024.1"/>
</dbReference>
<dbReference type="GO" id="GO:0006207">
    <property type="term" value="P:'de novo' pyrimidine nucleobase biosynthetic process"/>
    <property type="evidence" value="ECO:0007669"/>
    <property type="project" value="InterPro"/>
</dbReference>
<dbReference type="GO" id="GO:0009636">
    <property type="term" value="P:response to toxic substance"/>
    <property type="evidence" value="ECO:0007669"/>
    <property type="project" value="UniProtKB-KW"/>
</dbReference>
<sequence>MGDAEGIGLWAASAPVVGAPMAGGASTPELVAAVGAAGGTGFLAGGYATPEALAEQIARTRGLTGRPFGVNLFVPGPDDADPDAVAAYARTIAPEADALLAPLGEPRWSDDAYPAKLDLLRSDPVPVVSFTFGVPAPADASALRAAGSAIVVTVTTLDEARAAVEAGADALVVQGAEAGGHQGSFDDAEERTAPLLDLLAEVRAEVRLPLIAAGGIGDAAAVRKVLAHGAAAAQVGTALLRSPESGASDTHKQALADEVFPGTAVTRAFSGRRARGLVNRFLGSYTAEAPAAYPQVHYLTGPMRKAAAREGDADRLHLWAGTAYRSAEERPAADIVRDLAEGA</sequence>
<evidence type="ECO:0000256" key="10">
    <source>
        <dbReference type="ARBA" id="ARBA00023033"/>
    </source>
</evidence>
<evidence type="ECO:0000313" key="13">
    <source>
        <dbReference type="EMBL" id="MBB5430119.1"/>
    </source>
</evidence>
<keyword evidence="7" id="KW-0288">FMN</keyword>
<comment type="catalytic activity">
    <reaction evidence="12">
        <text>3 propionate 3-nitronate + 3 O2 + H2O = 3 3-oxopropanoate + 2 nitrate + nitrite + H2O2 + 3 H(+)</text>
        <dbReference type="Rhea" id="RHEA:57332"/>
        <dbReference type="ChEBI" id="CHEBI:15377"/>
        <dbReference type="ChEBI" id="CHEBI:15378"/>
        <dbReference type="ChEBI" id="CHEBI:15379"/>
        <dbReference type="ChEBI" id="CHEBI:16240"/>
        <dbReference type="ChEBI" id="CHEBI:16301"/>
        <dbReference type="ChEBI" id="CHEBI:17632"/>
        <dbReference type="ChEBI" id="CHEBI:33190"/>
        <dbReference type="ChEBI" id="CHEBI:136067"/>
    </reaction>
</comment>
<protein>
    <recommendedName>
        <fullName evidence="4">Probable nitronate monooxygenase</fullName>
    </recommendedName>
    <alternativeName>
        <fullName evidence="11">Propionate 3-nitronate monooxygenase</fullName>
    </alternativeName>
</protein>